<feature type="transmembrane region" description="Helical" evidence="1">
    <location>
        <begin position="240"/>
        <end position="264"/>
    </location>
</feature>
<keyword evidence="1" id="KW-0812">Transmembrane</keyword>
<dbReference type="Proteomes" id="UP000604046">
    <property type="component" value="Unassembled WGS sequence"/>
</dbReference>
<organism evidence="2 3">
    <name type="scientific">Symbiodinium natans</name>
    <dbReference type="NCBI Taxonomy" id="878477"/>
    <lineage>
        <taxon>Eukaryota</taxon>
        <taxon>Sar</taxon>
        <taxon>Alveolata</taxon>
        <taxon>Dinophyceae</taxon>
        <taxon>Suessiales</taxon>
        <taxon>Symbiodiniaceae</taxon>
        <taxon>Symbiodinium</taxon>
    </lineage>
</organism>
<keyword evidence="3" id="KW-1185">Reference proteome</keyword>
<keyword evidence="1" id="KW-1133">Transmembrane helix</keyword>
<comment type="caution">
    <text evidence="2">The sequence shown here is derived from an EMBL/GenBank/DDBJ whole genome shotgun (WGS) entry which is preliminary data.</text>
</comment>
<keyword evidence="1" id="KW-0472">Membrane</keyword>
<feature type="transmembrane region" description="Helical" evidence="1">
    <location>
        <begin position="276"/>
        <end position="295"/>
    </location>
</feature>
<feature type="transmembrane region" description="Helical" evidence="1">
    <location>
        <begin position="118"/>
        <end position="138"/>
    </location>
</feature>
<evidence type="ECO:0000256" key="1">
    <source>
        <dbReference type="SAM" id="Phobius"/>
    </source>
</evidence>
<evidence type="ECO:0000313" key="3">
    <source>
        <dbReference type="Proteomes" id="UP000604046"/>
    </source>
</evidence>
<name>A0A812HUQ2_9DINO</name>
<gene>
    <name evidence="2" type="ORF">SNAT2548_LOCUS1969</name>
</gene>
<evidence type="ECO:0000313" key="2">
    <source>
        <dbReference type="EMBL" id="CAE6961226.1"/>
    </source>
</evidence>
<dbReference type="EMBL" id="CAJNDS010000113">
    <property type="protein sequence ID" value="CAE6961226.1"/>
    <property type="molecule type" value="Genomic_DNA"/>
</dbReference>
<sequence>MAPPSPNQLGEPTVDVDVLMAAPAADCLGQAVDEVDQVDVDVDGVGFPGGWSRNGHRRGDRADFANEVIRAVRAHTMLLSCGRAFRGFMTNRIDEFWSHSWHTSPWAKVSTLWFVNNGYAAAAFGLISAVIAFVFGLFEVLPLRLAEGVRYPWCALFGALGYYLTLLLWRRRKKVFVDIVCIDQNDAKFTAMALLSLPAILQRSEGMLVVWDSTWASRLWCVFELAAFIHSRRTGEKMHLLIRPIVMGPALVSMTCGLVVATVAFSSNFVEGHISWQRTLGIVMIVSALCLLFCAHNVRVFCRNIDNLQKQLVDFRVENARCSCCDRCDANHIDRATGEPLRCDRKILTEVITTWFGSIESFERQVQGQVRTILLRQLVSTRFIYCHVCAGASGLLERLRLVVLPGPRSMGRGLWKCIYQSRALDRIASFGVVAGSRTDPCHFLHCCVLAAAQALQQISCSRHPPHCQHHDRAWDCLDLLGLIGAPAETRHFTARWPDLCGRDGHHRGGFVEPCVQVLSPLK</sequence>
<feature type="transmembrane region" description="Helical" evidence="1">
    <location>
        <begin position="150"/>
        <end position="169"/>
    </location>
</feature>
<accession>A0A812HUQ2</accession>
<reference evidence="2" key="1">
    <citation type="submission" date="2021-02" db="EMBL/GenBank/DDBJ databases">
        <authorList>
            <person name="Dougan E. K."/>
            <person name="Rhodes N."/>
            <person name="Thang M."/>
            <person name="Chan C."/>
        </authorList>
    </citation>
    <scope>NUCLEOTIDE SEQUENCE</scope>
</reference>
<protein>
    <submittedName>
        <fullName evidence="2">Uncharacterized protein</fullName>
    </submittedName>
</protein>
<proteinExistence type="predicted"/>
<dbReference type="AlphaFoldDB" id="A0A812HUQ2"/>